<feature type="region of interest" description="Disordered" evidence="1">
    <location>
        <begin position="1"/>
        <end position="22"/>
    </location>
</feature>
<dbReference type="OMA" id="NVIWCLT"/>
<accession>A0A3E2GTE6</accession>
<protein>
    <recommendedName>
        <fullName evidence="4">Phytanoyl-CoA dioxygenase family protein</fullName>
    </recommendedName>
</protein>
<sequence length="279" mass="31479">MATTTTTTATVTTTDNTGEQKPNLDAYKAHLKEEGWCVIPDLLDAEKLKEVNEKLWWARDESERRGDKTYLDWLDPNASNVRIFYLPELHAIFREMLAHPTAIEMVKSVFGSNFLISNFTANIARPGSKSMGLHSDQSLMCPNPWLEPWNLNVIWCLSDLYFENGATVFIPRSHNWTTTADIPEEPEKLLQPFVAKAGSVVVMDGRLWHTSGANITKDVDRPLLFASYNTPFLRPQVNWAAGLSAETKADLSDDMREWMGVNRDANLGVVRGVNDVFTM</sequence>
<organism evidence="2 3">
    <name type="scientific">Scytalidium lignicola</name>
    <name type="common">Hyphomycete</name>
    <dbReference type="NCBI Taxonomy" id="5539"/>
    <lineage>
        <taxon>Eukaryota</taxon>
        <taxon>Fungi</taxon>
        <taxon>Dikarya</taxon>
        <taxon>Ascomycota</taxon>
        <taxon>Pezizomycotina</taxon>
        <taxon>Leotiomycetes</taxon>
        <taxon>Leotiomycetes incertae sedis</taxon>
        <taxon>Scytalidium</taxon>
    </lineage>
</organism>
<dbReference type="InterPro" id="IPR008775">
    <property type="entry name" value="Phytyl_CoA_dOase-like"/>
</dbReference>
<feature type="non-terminal residue" evidence="2">
    <location>
        <position position="279"/>
    </location>
</feature>
<dbReference type="OrthoDB" id="445007at2759"/>
<evidence type="ECO:0000313" key="2">
    <source>
        <dbReference type="EMBL" id="RFU24444.1"/>
    </source>
</evidence>
<evidence type="ECO:0008006" key="4">
    <source>
        <dbReference type="Google" id="ProtNLM"/>
    </source>
</evidence>
<feature type="compositionally biased region" description="Low complexity" evidence="1">
    <location>
        <begin position="1"/>
        <end position="14"/>
    </location>
</feature>
<dbReference type="PANTHER" id="PTHR37563:SF2">
    <property type="entry name" value="PHYTANOYL-COA DIOXYGENASE FAMILY PROTEIN (AFU_ORTHOLOGUE AFUA_2G03330)"/>
    <property type="match status" value="1"/>
</dbReference>
<gene>
    <name evidence="2" type="ORF">B7463_g11891</name>
</gene>
<evidence type="ECO:0000313" key="3">
    <source>
        <dbReference type="Proteomes" id="UP000258309"/>
    </source>
</evidence>
<feature type="non-terminal residue" evidence="2">
    <location>
        <position position="1"/>
    </location>
</feature>
<reference evidence="2 3" key="1">
    <citation type="submission" date="2018-05" db="EMBL/GenBank/DDBJ databases">
        <title>Draft genome sequence of Scytalidium lignicola DSM 105466, a ubiquitous saprotrophic fungus.</title>
        <authorList>
            <person name="Buettner E."/>
            <person name="Gebauer A.M."/>
            <person name="Hofrichter M."/>
            <person name="Liers C."/>
            <person name="Kellner H."/>
        </authorList>
    </citation>
    <scope>NUCLEOTIDE SEQUENCE [LARGE SCALE GENOMIC DNA]</scope>
    <source>
        <strain evidence="2 3">DSM 105466</strain>
    </source>
</reference>
<dbReference type="EMBL" id="NCSJ02000446">
    <property type="protein sequence ID" value="RFU24444.1"/>
    <property type="molecule type" value="Genomic_DNA"/>
</dbReference>
<dbReference type="Gene3D" id="2.60.120.620">
    <property type="entry name" value="q2cbj1_9rhob like domain"/>
    <property type="match status" value="1"/>
</dbReference>
<evidence type="ECO:0000256" key="1">
    <source>
        <dbReference type="SAM" id="MobiDB-lite"/>
    </source>
</evidence>
<proteinExistence type="predicted"/>
<comment type="caution">
    <text evidence="2">The sequence shown here is derived from an EMBL/GenBank/DDBJ whole genome shotgun (WGS) entry which is preliminary data.</text>
</comment>
<dbReference type="Pfam" id="PF05721">
    <property type="entry name" value="PhyH"/>
    <property type="match status" value="1"/>
</dbReference>
<dbReference type="PANTHER" id="PTHR37563">
    <property type="entry name" value="PHYTANOYL-COA DIOXYGENASE FAMILY PROTEIN (AFU_ORTHOLOGUE AFUA_2G03330)"/>
    <property type="match status" value="1"/>
</dbReference>
<keyword evidence="3" id="KW-1185">Reference proteome</keyword>
<dbReference type="AlphaFoldDB" id="A0A3E2GTE6"/>
<dbReference type="SUPFAM" id="SSF51197">
    <property type="entry name" value="Clavaminate synthase-like"/>
    <property type="match status" value="1"/>
</dbReference>
<name>A0A3E2GTE6_SCYLI</name>
<dbReference type="InterPro" id="IPR051961">
    <property type="entry name" value="Fungal_Metabolite_Diox"/>
</dbReference>
<dbReference type="Proteomes" id="UP000258309">
    <property type="component" value="Unassembled WGS sequence"/>
</dbReference>
<dbReference type="STRING" id="5539.A0A3E2GTE6"/>